<dbReference type="RefSeq" id="WP_087629654.1">
    <property type="nucleotide sequence ID" value="NZ_FCNZ02000004.1"/>
</dbReference>
<reference evidence="1" key="1">
    <citation type="submission" date="2016-01" db="EMBL/GenBank/DDBJ databases">
        <authorList>
            <person name="Peeters Charlotte."/>
        </authorList>
    </citation>
    <scope>NUCLEOTIDE SEQUENCE</scope>
    <source>
        <strain evidence="1">LMG 22936</strain>
    </source>
</reference>
<evidence type="ECO:0000313" key="2">
    <source>
        <dbReference type="Proteomes" id="UP000054717"/>
    </source>
</evidence>
<evidence type="ECO:0000313" key="1">
    <source>
        <dbReference type="EMBL" id="SAL26071.1"/>
    </source>
</evidence>
<dbReference type="Proteomes" id="UP000054717">
    <property type="component" value="Unassembled WGS sequence"/>
</dbReference>
<dbReference type="AlphaFoldDB" id="A0A158G2J7"/>
<accession>A0A158G2J7</accession>
<sequence>MYKFTDGGLRNVWLANGYKIKQTPYGEAVSFQHLDGLVKAICHALIRKKSKLTGAEFRYIRQAMLLSQASIGKTLGRTDQAVALWEKRSMVPKFADMMIRVLYAAHADGNERVKNIVHALNDTERTIHIVLKETARGWTHTEQDEVEDELEPA</sequence>
<keyword evidence="2" id="KW-1185">Reference proteome</keyword>
<gene>
    <name evidence="1" type="ORF">AWB66_01509</name>
</gene>
<comment type="caution">
    <text evidence="1">The sequence shown here is derived from an EMBL/GenBank/DDBJ whole genome shotgun (WGS) entry which is preliminary data.</text>
</comment>
<protein>
    <recommendedName>
        <fullName evidence="3">HTH cro/C1-type domain-containing protein</fullName>
    </recommendedName>
</protein>
<proteinExistence type="predicted"/>
<evidence type="ECO:0008006" key="3">
    <source>
        <dbReference type="Google" id="ProtNLM"/>
    </source>
</evidence>
<dbReference type="STRING" id="326475.AWB66_01509"/>
<organism evidence="1 2">
    <name type="scientific">Caballeronia telluris</name>
    <dbReference type="NCBI Taxonomy" id="326475"/>
    <lineage>
        <taxon>Bacteria</taxon>
        <taxon>Pseudomonadati</taxon>
        <taxon>Pseudomonadota</taxon>
        <taxon>Betaproteobacteria</taxon>
        <taxon>Burkholderiales</taxon>
        <taxon>Burkholderiaceae</taxon>
        <taxon>Caballeronia</taxon>
    </lineage>
</organism>
<dbReference type="EMBL" id="FCNZ02000004">
    <property type="protein sequence ID" value="SAL26071.1"/>
    <property type="molecule type" value="Genomic_DNA"/>
</dbReference>
<name>A0A158G2J7_9BURK</name>